<evidence type="ECO:0000313" key="1">
    <source>
        <dbReference type="EMBL" id="EPR73393.1"/>
    </source>
</evidence>
<proteinExistence type="predicted"/>
<dbReference type="STRING" id="641526.ADIWIN_1423"/>
<dbReference type="Proteomes" id="UP000014962">
    <property type="component" value="Unassembled WGS sequence"/>
</dbReference>
<reference evidence="1 2" key="1">
    <citation type="journal article" date="2013" name="Genome Announc.">
        <title>Draft Genome Sequence of Winogradskyella psychrotolerans RS-3T, Isolated from the Marine Transect of Kongsfjorden, Ny-Alesund, Svalbard, Arctic Ocean.</title>
        <authorList>
            <person name="Kumar Pinnaka A."/>
            <person name="Ara S."/>
            <person name="Singh A."/>
            <person name="Shivaji S."/>
        </authorList>
    </citation>
    <scope>NUCLEOTIDE SEQUENCE [LARGE SCALE GENOMIC DNA]</scope>
    <source>
        <strain evidence="1 2">RS-3</strain>
    </source>
</reference>
<name>S7XBL2_9FLAO</name>
<keyword evidence="2" id="KW-1185">Reference proteome</keyword>
<comment type="caution">
    <text evidence="1">The sequence shown here is derived from an EMBL/GenBank/DDBJ whole genome shotgun (WGS) entry which is preliminary data.</text>
</comment>
<protein>
    <submittedName>
        <fullName evidence="1">Uncharacterized protein</fullName>
    </submittedName>
</protein>
<dbReference type="eggNOG" id="ENOG502ZX61">
    <property type="taxonomic scope" value="Bacteria"/>
</dbReference>
<organism evidence="1 2">
    <name type="scientific">Winogradskyella psychrotolerans RS-3</name>
    <dbReference type="NCBI Taxonomy" id="641526"/>
    <lineage>
        <taxon>Bacteria</taxon>
        <taxon>Pseudomonadati</taxon>
        <taxon>Bacteroidota</taxon>
        <taxon>Flavobacteriia</taxon>
        <taxon>Flavobacteriales</taxon>
        <taxon>Flavobacteriaceae</taxon>
        <taxon>Winogradskyella</taxon>
    </lineage>
</organism>
<dbReference type="EMBL" id="ATMR01000091">
    <property type="protein sequence ID" value="EPR73393.1"/>
    <property type="molecule type" value="Genomic_DNA"/>
</dbReference>
<evidence type="ECO:0000313" key="2">
    <source>
        <dbReference type="Proteomes" id="UP000014962"/>
    </source>
</evidence>
<accession>S7XBL2</accession>
<gene>
    <name evidence="1" type="ORF">ADIWIN_1423</name>
</gene>
<dbReference type="AlphaFoldDB" id="S7XBL2"/>
<sequence>MAIWKDKHNSKSNYARLWDASHSFYSSYFDYFISDDKRTRNKAKVVFEIYGAKTKVISSKGTE</sequence>